<feature type="domain" description="GAE" evidence="11">
    <location>
        <begin position="762"/>
        <end position="875"/>
    </location>
</feature>
<dbReference type="InterPro" id="IPR008153">
    <property type="entry name" value="GAE_dom"/>
</dbReference>
<evidence type="ECO:0000256" key="10">
    <source>
        <dbReference type="PIRNR" id="PIRNR037094"/>
    </source>
</evidence>
<evidence type="ECO:0000256" key="7">
    <source>
        <dbReference type="ARBA" id="ARBA00023136"/>
    </source>
</evidence>
<keyword evidence="13" id="KW-1185">Reference proteome</keyword>
<dbReference type="PIRSF" id="PIRSF037094">
    <property type="entry name" value="AP1_complex_gamma"/>
    <property type="match status" value="1"/>
</dbReference>
<evidence type="ECO:0000313" key="13">
    <source>
        <dbReference type="Proteomes" id="UP001154078"/>
    </source>
</evidence>
<dbReference type="InterPro" id="IPR002553">
    <property type="entry name" value="Clathrin/coatomer_adapt-like_N"/>
</dbReference>
<dbReference type="Pfam" id="PF02883">
    <property type="entry name" value="Alpha_adaptinC2"/>
    <property type="match status" value="1"/>
</dbReference>
<evidence type="ECO:0000256" key="3">
    <source>
        <dbReference type="ARBA" id="ARBA00006613"/>
    </source>
</evidence>
<accession>A0A9P0B516</accession>
<dbReference type="PANTHER" id="PTHR22780">
    <property type="entry name" value="ADAPTIN, ALPHA/GAMMA/EPSILON"/>
    <property type="match status" value="1"/>
</dbReference>
<dbReference type="EMBL" id="OV121135">
    <property type="protein sequence ID" value="CAH0555602.1"/>
    <property type="molecule type" value="Genomic_DNA"/>
</dbReference>
<keyword evidence="5 10" id="KW-0653">Protein transport</keyword>
<keyword evidence="4 10" id="KW-0813">Transport</keyword>
<dbReference type="InterPro" id="IPR050840">
    <property type="entry name" value="Adaptor_Complx_Large_Subunit"/>
</dbReference>
<evidence type="ECO:0000259" key="11">
    <source>
        <dbReference type="PROSITE" id="PS50180"/>
    </source>
</evidence>
<dbReference type="GO" id="GO:0006886">
    <property type="term" value="P:intracellular protein transport"/>
    <property type="evidence" value="ECO:0007669"/>
    <property type="project" value="UniProtKB-UniRule"/>
</dbReference>
<keyword evidence="7 10" id="KW-0472">Membrane</keyword>
<dbReference type="AlphaFoldDB" id="A0A9P0B516"/>
<evidence type="ECO:0000256" key="1">
    <source>
        <dbReference type="ARBA" id="ARBA00004156"/>
    </source>
</evidence>
<dbReference type="Gene3D" id="2.60.40.1230">
    <property type="match status" value="1"/>
</dbReference>
<evidence type="ECO:0000256" key="6">
    <source>
        <dbReference type="ARBA" id="ARBA00023034"/>
    </source>
</evidence>
<dbReference type="PROSITE" id="PS50180">
    <property type="entry name" value="GAE"/>
    <property type="match status" value="1"/>
</dbReference>
<evidence type="ECO:0000256" key="5">
    <source>
        <dbReference type="ARBA" id="ARBA00022927"/>
    </source>
</evidence>
<evidence type="ECO:0000313" key="12">
    <source>
        <dbReference type="EMBL" id="CAH0555602.1"/>
    </source>
</evidence>
<keyword evidence="8 10" id="KW-0968">Cytoplasmic vesicle</keyword>
<dbReference type="Pfam" id="PF01602">
    <property type="entry name" value="Adaptin_N"/>
    <property type="match status" value="1"/>
</dbReference>
<proteinExistence type="inferred from homology"/>
<comment type="similarity">
    <text evidence="3 10">Belongs to the adaptor complexes large subunit family.</text>
</comment>
<dbReference type="OrthoDB" id="28053at2759"/>
<evidence type="ECO:0000256" key="4">
    <source>
        <dbReference type="ARBA" id="ARBA00022448"/>
    </source>
</evidence>
<dbReference type="InterPro" id="IPR008152">
    <property type="entry name" value="Clathrin_a/b/g-adaptin_app_Ig"/>
</dbReference>
<evidence type="ECO:0000256" key="2">
    <source>
        <dbReference type="ARBA" id="ARBA00004555"/>
    </source>
</evidence>
<dbReference type="InterPro" id="IPR013041">
    <property type="entry name" value="Clathrin_app_Ig-like_sf"/>
</dbReference>
<keyword evidence="6 10" id="KW-0333">Golgi apparatus</keyword>
<dbReference type="SUPFAM" id="SSF48371">
    <property type="entry name" value="ARM repeat"/>
    <property type="match status" value="1"/>
</dbReference>
<sequence>MYPYYESDWSVLPPEANRRFNPAFNMATIKQVVNEAIERVRMPTPMRLRDLIRQIRAARTAAEERSVVNKECAYIRSTFREEDSVWRCRNIAKLLYIHMLGFPAHFGQLECLKLIASSRFTDKRIGYLGAMLLLDERQDVHLLITNSLKNDLNSTTQFVVGLALCTLGAIASPEMARDLAGEVERLMKSPNAYIRKKAALCAFRIIKRVPELMEIFLPATRSFLSEKNHGVLITGVTLITEMCENSPDTLNHFKKIVPNLVRILKNLIMAGYSPEHDVSGVSDPFLQVKILKLLRVLGVNDVDASEAMNDILAQVATNTETSKNVGNTILYETVLSIMDIKSEGGLRVLAVNILGRFLLNNDKNIRYVALNTLLRTVHVDTTAVQRHRSTILECLKDPDVSIRRRAMELSFALVNSQNVRTMIKELLSFLEKSDAEFKAQCSSSIVFSAEKYAPNTRWHLDALLKVLVAAGNYLRDDVIVSTIQLISESSTHQAYMTLQLYKALSEDFVNRQPLTQVAVWAIGEYGDLLLQAHLDDDPNYRAPTEDEVLDLYQKLLWSPQNTVATRQYALMSLTKLSTRFTSTINKIQQIISSFCSSLHIELQQRGVEYSQLFGKYSHLRPALLEKMPPMEVIRQPGDNNTNGDLLEEPLSTESSPQRIVNNESNALLDLLGDSDGLDLDIIKPANTVTSPPATISNNQDLLDLLGLDPLPTTALAEPTATTTTTIENNNGISNNMLPMTMNQQINSNFLSGDLFATAVANEDLPALTAFDKDGLKVVFALEKAPDAVNSITVNVTATNNTVSSMTEFLFQAAVPRTFQLQMLSPSGTTMPPNGQVTQVLRVTNPSKNALRMRLRLSYTIDGNPVQEQTEVNNFPSEIWD</sequence>
<dbReference type="SMART" id="SM00809">
    <property type="entry name" value="Alpha_adaptinC2"/>
    <property type="match status" value="1"/>
</dbReference>
<protein>
    <recommendedName>
        <fullName evidence="10">AP-1 complex subunit gamma</fullName>
    </recommendedName>
</protein>
<dbReference type="SUPFAM" id="SSF49348">
    <property type="entry name" value="Clathrin adaptor appendage domain"/>
    <property type="match status" value="1"/>
</dbReference>
<dbReference type="GO" id="GO:0030121">
    <property type="term" value="C:AP-1 adaptor complex"/>
    <property type="evidence" value="ECO:0007669"/>
    <property type="project" value="InterPro"/>
</dbReference>
<dbReference type="FunFam" id="1.25.10.10:FF:000030">
    <property type="entry name" value="AP-1 complex subunit gamma"/>
    <property type="match status" value="1"/>
</dbReference>
<organism evidence="12 13">
    <name type="scientific">Brassicogethes aeneus</name>
    <name type="common">Rape pollen beetle</name>
    <name type="synonym">Meligethes aeneus</name>
    <dbReference type="NCBI Taxonomy" id="1431903"/>
    <lineage>
        <taxon>Eukaryota</taxon>
        <taxon>Metazoa</taxon>
        <taxon>Ecdysozoa</taxon>
        <taxon>Arthropoda</taxon>
        <taxon>Hexapoda</taxon>
        <taxon>Insecta</taxon>
        <taxon>Pterygota</taxon>
        <taxon>Neoptera</taxon>
        <taxon>Endopterygota</taxon>
        <taxon>Coleoptera</taxon>
        <taxon>Polyphaga</taxon>
        <taxon>Cucujiformia</taxon>
        <taxon>Nitidulidae</taxon>
        <taxon>Meligethinae</taxon>
        <taxon>Brassicogethes</taxon>
    </lineage>
</organism>
<dbReference type="InterPro" id="IPR011989">
    <property type="entry name" value="ARM-like"/>
</dbReference>
<dbReference type="GO" id="GO:0016192">
    <property type="term" value="P:vesicle-mediated transport"/>
    <property type="evidence" value="ECO:0007669"/>
    <property type="project" value="InterPro"/>
</dbReference>
<dbReference type="InterPro" id="IPR016024">
    <property type="entry name" value="ARM-type_fold"/>
</dbReference>
<evidence type="ECO:0000256" key="9">
    <source>
        <dbReference type="ARBA" id="ARBA00029433"/>
    </source>
</evidence>
<name>A0A9P0B516_BRAAE</name>
<comment type="subcellular location">
    <subcellularLocation>
        <location evidence="1">Cytoplasmic vesicle membrane</location>
    </subcellularLocation>
    <subcellularLocation>
        <location evidence="9">Endomembrane system</location>
        <topology evidence="9">Peripheral membrane protein</topology>
        <orientation evidence="9">Cytoplasmic side</orientation>
    </subcellularLocation>
    <subcellularLocation>
        <location evidence="2">Golgi apparatus</location>
    </subcellularLocation>
</comment>
<dbReference type="InterPro" id="IPR017107">
    <property type="entry name" value="AP1_complex_gsu"/>
</dbReference>
<dbReference type="Proteomes" id="UP001154078">
    <property type="component" value="Chromosome 4"/>
</dbReference>
<evidence type="ECO:0000256" key="8">
    <source>
        <dbReference type="ARBA" id="ARBA00023329"/>
    </source>
</evidence>
<dbReference type="Gene3D" id="1.25.10.10">
    <property type="entry name" value="Leucine-rich Repeat Variant"/>
    <property type="match status" value="1"/>
</dbReference>
<reference evidence="12" key="1">
    <citation type="submission" date="2021-12" db="EMBL/GenBank/DDBJ databases">
        <authorList>
            <person name="King R."/>
        </authorList>
    </citation>
    <scope>NUCLEOTIDE SEQUENCE</scope>
</reference>
<gene>
    <name evidence="12" type="ORF">MELIAE_LOCUS6941</name>
</gene>